<dbReference type="SUPFAM" id="SSF52540">
    <property type="entry name" value="P-loop containing nucleoside triphosphate hydrolases"/>
    <property type="match status" value="1"/>
</dbReference>
<evidence type="ECO:0000313" key="2">
    <source>
        <dbReference type="EMBL" id="MBH9575398.1"/>
    </source>
</evidence>
<feature type="domain" description="AAA+ ATPase" evidence="1">
    <location>
        <begin position="37"/>
        <end position="146"/>
    </location>
</feature>
<dbReference type="Gene3D" id="1.10.8.60">
    <property type="match status" value="1"/>
</dbReference>
<gene>
    <name evidence="2" type="ORF">I7X39_00630</name>
</gene>
<accession>A0A931J0H2</accession>
<name>A0A931J0H2_9BURK</name>
<evidence type="ECO:0000259" key="1">
    <source>
        <dbReference type="SMART" id="SM00382"/>
    </source>
</evidence>
<dbReference type="EMBL" id="JAEDAK010000001">
    <property type="protein sequence ID" value="MBH9575398.1"/>
    <property type="molecule type" value="Genomic_DNA"/>
</dbReference>
<dbReference type="AlphaFoldDB" id="A0A931J0H2"/>
<dbReference type="PANTHER" id="PTHR30050:SF5">
    <property type="entry name" value="DNAA REGULATORY INACTIVATOR HDA"/>
    <property type="match status" value="1"/>
</dbReference>
<dbReference type="GO" id="GO:0003688">
    <property type="term" value="F:DNA replication origin binding"/>
    <property type="evidence" value="ECO:0007669"/>
    <property type="project" value="TreeGrafter"/>
</dbReference>
<dbReference type="SMART" id="SM00382">
    <property type="entry name" value="AAA"/>
    <property type="match status" value="1"/>
</dbReference>
<comment type="caution">
    <text evidence="2">The sequence shown here is derived from an EMBL/GenBank/DDBJ whole genome shotgun (WGS) entry which is preliminary data.</text>
</comment>
<evidence type="ECO:0000313" key="3">
    <source>
        <dbReference type="Proteomes" id="UP000613266"/>
    </source>
</evidence>
<proteinExistence type="predicted"/>
<dbReference type="Pfam" id="PF22688">
    <property type="entry name" value="Hda_lid"/>
    <property type="match status" value="1"/>
</dbReference>
<dbReference type="Gene3D" id="3.40.50.300">
    <property type="entry name" value="P-loop containing nucleotide triphosphate hydrolases"/>
    <property type="match status" value="1"/>
</dbReference>
<dbReference type="InterPro" id="IPR055199">
    <property type="entry name" value="Hda_lid"/>
</dbReference>
<dbReference type="Proteomes" id="UP000613266">
    <property type="component" value="Unassembled WGS sequence"/>
</dbReference>
<dbReference type="InterPro" id="IPR003593">
    <property type="entry name" value="AAA+_ATPase"/>
</dbReference>
<dbReference type="GO" id="GO:0005886">
    <property type="term" value="C:plasma membrane"/>
    <property type="evidence" value="ECO:0007669"/>
    <property type="project" value="TreeGrafter"/>
</dbReference>
<protein>
    <submittedName>
        <fullName evidence="2">DnaA regulatory inactivator Hda</fullName>
    </submittedName>
</protein>
<organism evidence="2 3">
    <name type="scientific">Inhella proteolytica</name>
    <dbReference type="NCBI Taxonomy" id="2795029"/>
    <lineage>
        <taxon>Bacteria</taxon>
        <taxon>Pseudomonadati</taxon>
        <taxon>Pseudomonadota</taxon>
        <taxon>Betaproteobacteria</taxon>
        <taxon>Burkholderiales</taxon>
        <taxon>Sphaerotilaceae</taxon>
        <taxon>Inhella</taxon>
    </lineage>
</organism>
<dbReference type="PANTHER" id="PTHR30050">
    <property type="entry name" value="CHROMOSOMAL REPLICATION INITIATOR PROTEIN DNAA"/>
    <property type="match status" value="1"/>
</dbReference>
<dbReference type="RefSeq" id="WP_198109020.1">
    <property type="nucleotide sequence ID" value="NZ_JAEDAK010000001.1"/>
</dbReference>
<dbReference type="InterPro" id="IPR027417">
    <property type="entry name" value="P-loop_NTPase"/>
</dbReference>
<reference evidence="2" key="1">
    <citation type="submission" date="2020-12" db="EMBL/GenBank/DDBJ databases">
        <title>The genome sequence of Inhella sp. 1Y17.</title>
        <authorList>
            <person name="Liu Y."/>
        </authorList>
    </citation>
    <scope>NUCLEOTIDE SEQUENCE</scope>
    <source>
        <strain evidence="2">1Y17</strain>
    </source>
</reference>
<sequence>MKQLPLDLGPEPDQRLARFVVGANAELLAHLQGLGPGEPPTLIWGGAGSGKTHLLHGLARQWREQGQAVAAFDAEARGRWELAPTVRLVLIDDVDRLDETQQHQAFALFIEAVGQGATVVATSRAPAVDLPLREDLRTRLGWGPSFALQPLDEGALRELLLQDGLRRGLQLPAELLDYLLLRFARDPAHLIPLLDRLDQYALRLKRAPTVPLLRQMLNEPDPV</sequence>
<keyword evidence="3" id="KW-1185">Reference proteome</keyword>
<dbReference type="GO" id="GO:0006270">
    <property type="term" value="P:DNA replication initiation"/>
    <property type="evidence" value="ECO:0007669"/>
    <property type="project" value="TreeGrafter"/>
</dbReference>